<dbReference type="AlphaFoldDB" id="A0A7T8KJR2"/>
<name>A0A7T8KJR2_CALRO</name>
<gene>
    <name evidence="2" type="ORF">FKW44_002123</name>
</gene>
<keyword evidence="3" id="KW-1185">Reference proteome</keyword>
<accession>A0A7T8KJR2</accession>
<reference evidence="3" key="1">
    <citation type="submission" date="2021-01" db="EMBL/GenBank/DDBJ databases">
        <title>Caligus Genome Assembly.</title>
        <authorList>
            <person name="Gallardo-Escarate C."/>
        </authorList>
    </citation>
    <scope>NUCLEOTIDE SEQUENCE [LARGE SCALE GENOMIC DNA]</scope>
</reference>
<organism evidence="2 3">
    <name type="scientific">Caligus rogercresseyi</name>
    <name type="common">Sea louse</name>
    <dbReference type="NCBI Taxonomy" id="217165"/>
    <lineage>
        <taxon>Eukaryota</taxon>
        <taxon>Metazoa</taxon>
        <taxon>Ecdysozoa</taxon>
        <taxon>Arthropoda</taxon>
        <taxon>Crustacea</taxon>
        <taxon>Multicrustacea</taxon>
        <taxon>Hexanauplia</taxon>
        <taxon>Copepoda</taxon>
        <taxon>Siphonostomatoida</taxon>
        <taxon>Caligidae</taxon>
        <taxon>Caligus</taxon>
    </lineage>
</organism>
<sequence>MYRLPNFAGRPVEAVPQPQSQPPPRPPQATTFPLHPPTSTNPPRAESATAPNPHHPYDPLPPPLKERKNMRNNTLHPHP</sequence>
<evidence type="ECO:0000313" key="3">
    <source>
        <dbReference type="Proteomes" id="UP000595437"/>
    </source>
</evidence>
<evidence type="ECO:0000256" key="1">
    <source>
        <dbReference type="SAM" id="MobiDB-lite"/>
    </source>
</evidence>
<evidence type="ECO:0000313" key="2">
    <source>
        <dbReference type="EMBL" id="QQP57208.1"/>
    </source>
</evidence>
<feature type="region of interest" description="Disordered" evidence="1">
    <location>
        <begin position="1"/>
        <end position="79"/>
    </location>
</feature>
<proteinExistence type="predicted"/>
<protein>
    <submittedName>
        <fullName evidence="2">Uncharacterized protein</fullName>
    </submittedName>
</protein>
<dbReference type="EMBL" id="CP045891">
    <property type="protein sequence ID" value="QQP57208.1"/>
    <property type="molecule type" value="Genomic_DNA"/>
</dbReference>
<dbReference type="Proteomes" id="UP000595437">
    <property type="component" value="Chromosome 2"/>
</dbReference>